<dbReference type="EMBL" id="JH611177">
    <property type="protein sequence ID" value="EJP73210.1"/>
    <property type="molecule type" value="Genomic_DNA"/>
</dbReference>
<evidence type="ECO:0000256" key="1">
    <source>
        <dbReference type="ARBA" id="ARBA00000843"/>
    </source>
</evidence>
<protein>
    <recommendedName>
        <fullName evidence="5 14">Adenine DNA glycosylase</fullName>
        <ecNumber evidence="4 14">3.2.2.31</ecNumber>
    </recommendedName>
</protein>
<evidence type="ECO:0000256" key="10">
    <source>
        <dbReference type="ARBA" id="ARBA00023004"/>
    </source>
</evidence>
<dbReference type="Gene3D" id="1.10.1670.10">
    <property type="entry name" value="Helix-hairpin-Helix base-excision DNA repair enzymes (C-terminal)"/>
    <property type="match status" value="1"/>
</dbReference>
<keyword evidence="7" id="KW-0479">Metal-binding</keyword>
<proteinExistence type="inferred from homology"/>
<evidence type="ECO:0000313" key="16">
    <source>
        <dbReference type="EMBL" id="EJP73210.1"/>
    </source>
</evidence>
<gene>
    <name evidence="16" type="primary">mutY</name>
    <name evidence="16" type="ORF">NT02SARS_1916</name>
</gene>
<dbReference type="HOGENOM" id="CLU_012862_0_2_6"/>
<keyword evidence="6" id="KW-0004">4Fe-4S</keyword>
<evidence type="ECO:0000256" key="2">
    <source>
        <dbReference type="ARBA" id="ARBA00002933"/>
    </source>
</evidence>
<dbReference type="Pfam" id="PF00730">
    <property type="entry name" value="HhH-GPD"/>
    <property type="match status" value="1"/>
</dbReference>
<evidence type="ECO:0000256" key="13">
    <source>
        <dbReference type="ARBA" id="ARBA00023295"/>
    </source>
</evidence>
<dbReference type="GO" id="GO:0034039">
    <property type="term" value="F:8-oxo-7,8-dihydroguanine DNA N-glycosylase activity"/>
    <property type="evidence" value="ECO:0007669"/>
    <property type="project" value="TreeGrafter"/>
</dbReference>
<dbReference type="GO" id="GO:0006298">
    <property type="term" value="P:mismatch repair"/>
    <property type="evidence" value="ECO:0007669"/>
    <property type="project" value="TreeGrafter"/>
</dbReference>
<dbReference type="PANTHER" id="PTHR42944:SF1">
    <property type="entry name" value="ADENINE DNA GLYCOSYLASE"/>
    <property type="match status" value="1"/>
</dbReference>
<comment type="function">
    <text evidence="2">Adenine glycosylase active on G-A mispairs. MutY also corrects error-prone DNA synthesis past GO lesions which are due to the oxidatively damaged form of guanine: 7,8-dihydro-8-oxoguanine (8-oxo-dGTP).</text>
</comment>
<comment type="similarity">
    <text evidence="3 14">Belongs to the Nth/MutY family.</text>
</comment>
<dbReference type="SMART" id="SM00478">
    <property type="entry name" value="ENDO3c"/>
    <property type="match status" value="1"/>
</dbReference>
<keyword evidence="8 14" id="KW-0227">DNA damage</keyword>
<dbReference type="GO" id="GO:0006284">
    <property type="term" value="P:base-excision repair"/>
    <property type="evidence" value="ECO:0007669"/>
    <property type="project" value="UniProtKB-UniRule"/>
</dbReference>
<dbReference type="FunFam" id="1.10.340.30:FF:000002">
    <property type="entry name" value="Adenine DNA glycosylase"/>
    <property type="match status" value="1"/>
</dbReference>
<evidence type="ECO:0000256" key="3">
    <source>
        <dbReference type="ARBA" id="ARBA00008343"/>
    </source>
</evidence>
<dbReference type="Gene3D" id="3.90.79.10">
    <property type="entry name" value="Nucleoside Triphosphate Pyrophosphohydrolase"/>
    <property type="match status" value="1"/>
</dbReference>
<dbReference type="InterPro" id="IPR044298">
    <property type="entry name" value="MIG/MutY"/>
</dbReference>
<feature type="domain" description="HhH-GPD" evidence="15">
    <location>
        <begin position="38"/>
        <end position="187"/>
    </location>
</feature>
<keyword evidence="12" id="KW-0234">DNA repair</keyword>
<dbReference type="GO" id="GO:0051539">
    <property type="term" value="F:4 iron, 4 sulfur cluster binding"/>
    <property type="evidence" value="ECO:0007669"/>
    <property type="project" value="UniProtKB-UniRule"/>
</dbReference>
<keyword evidence="13 14" id="KW-0326">Glycosidase</keyword>
<reference evidence="16 17" key="1">
    <citation type="journal article" date="2012" name="ISME J.">
        <title>Genomic insights to SAR86, an abundant and uncultivated marine bacterial lineage.</title>
        <authorList>
            <person name="Dupont C.L."/>
            <person name="Rusch D.B."/>
            <person name="Yooseph S."/>
            <person name="Lombardo M.J."/>
            <person name="Richter R.A."/>
            <person name="Valas R."/>
            <person name="Novotny M."/>
            <person name="Yee-Greenbaum J."/>
            <person name="Selengut J.D."/>
            <person name="Haft D.H."/>
            <person name="Halpern A.L."/>
            <person name="Lasken R.S."/>
            <person name="Nealson K."/>
            <person name="Friedman R."/>
            <person name="Venter J.C."/>
        </authorList>
    </citation>
    <scope>NUCLEOTIDE SEQUENCE [LARGE SCALE GENOMIC DNA]</scope>
</reference>
<evidence type="ECO:0000256" key="5">
    <source>
        <dbReference type="ARBA" id="ARBA00022023"/>
    </source>
</evidence>
<name>J4X0P0_9GAMM</name>
<organism evidence="16 17">
    <name type="scientific">SAR86 cluster bacterium SAR86B</name>
    <dbReference type="NCBI Taxonomy" id="1123867"/>
    <lineage>
        <taxon>Bacteria</taxon>
        <taxon>Pseudomonadati</taxon>
        <taxon>Pseudomonadota</taxon>
        <taxon>Gammaproteobacteria</taxon>
        <taxon>SAR86 cluster</taxon>
    </lineage>
</organism>
<dbReference type="SUPFAM" id="SSF48150">
    <property type="entry name" value="DNA-glycosylase"/>
    <property type="match status" value="1"/>
</dbReference>
<dbReference type="InterPro" id="IPR011257">
    <property type="entry name" value="DNA_glycosylase"/>
</dbReference>
<dbReference type="PANTHER" id="PTHR42944">
    <property type="entry name" value="ADENINE DNA GLYCOSYLASE"/>
    <property type="match status" value="1"/>
</dbReference>
<comment type="catalytic activity">
    <reaction evidence="1 14">
        <text>Hydrolyzes free adenine bases from 7,8-dihydro-8-oxoguanine:adenine mismatched double-stranded DNA, leaving an apurinic site.</text>
        <dbReference type="EC" id="3.2.2.31"/>
    </reaction>
</comment>
<dbReference type="InterPro" id="IPR003265">
    <property type="entry name" value="HhH-GPD_domain"/>
</dbReference>
<dbReference type="Gene3D" id="1.10.340.30">
    <property type="entry name" value="Hypothetical protein, domain 2"/>
    <property type="match status" value="1"/>
</dbReference>
<dbReference type="Proteomes" id="UP000010116">
    <property type="component" value="Unassembled WGS sequence"/>
</dbReference>
<dbReference type="GO" id="GO:0046872">
    <property type="term" value="F:metal ion binding"/>
    <property type="evidence" value="ECO:0007669"/>
    <property type="project" value="UniProtKB-UniRule"/>
</dbReference>
<dbReference type="EC" id="3.2.2.31" evidence="4 14"/>
<dbReference type="GO" id="GO:0000701">
    <property type="term" value="F:purine-specific mismatch base pair DNA N-glycosylase activity"/>
    <property type="evidence" value="ECO:0007669"/>
    <property type="project" value="UniProtKB-EC"/>
</dbReference>
<evidence type="ECO:0000256" key="9">
    <source>
        <dbReference type="ARBA" id="ARBA00022801"/>
    </source>
</evidence>
<dbReference type="InterPro" id="IPR029119">
    <property type="entry name" value="MutY_C"/>
</dbReference>
<dbReference type="AlphaFoldDB" id="J4X0P0"/>
<dbReference type="NCBIfam" id="TIGR01084">
    <property type="entry name" value="mutY"/>
    <property type="match status" value="1"/>
</dbReference>
<keyword evidence="10 14" id="KW-0408">Iron</keyword>
<evidence type="ECO:0000256" key="6">
    <source>
        <dbReference type="ARBA" id="ARBA00022485"/>
    </source>
</evidence>
<dbReference type="InterPro" id="IPR023170">
    <property type="entry name" value="HhH_base_excis_C"/>
</dbReference>
<dbReference type="CDD" id="cd03431">
    <property type="entry name" value="NUDIX_DNA_Glycosylase_C-MutY"/>
    <property type="match status" value="1"/>
</dbReference>
<evidence type="ECO:0000256" key="14">
    <source>
        <dbReference type="RuleBase" id="RU365096"/>
    </source>
</evidence>
<evidence type="ECO:0000256" key="11">
    <source>
        <dbReference type="ARBA" id="ARBA00023014"/>
    </source>
</evidence>
<evidence type="ECO:0000256" key="4">
    <source>
        <dbReference type="ARBA" id="ARBA00012045"/>
    </source>
</evidence>
<dbReference type="InterPro" id="IPR015797">
    <property type="entry name" value="NUDIX_hydrolase-like_dom_sf"/>
</dbReference>
<comment type="cofactor">
    <cofactor evidence="14">
        <name>[4Fe-4S] cluster</name>
        <dbReference type="ChEBI" id="CHEBI:49883"/>
    </cofactor>
    <text evidence="14">Binds 1 [4Fe-4S] cluster.</text>
</comment>
<dbReference type="InterPro" id="IPR005760">
    <property type="entry name" value="A/G_AdeGlyc_MutY"/>
</dbReference>
<sequence>MYSTKIYFDIINWYDANKRNLPWRETKDPYKIWLSEVMLQQTQVSTVIPYYHKWIKQYPTIESVADAHIDSLLKTWEGLGYYSRCRNFHEAAKIVNDDYGGMIPSDKKSFQSLPGVGDYILGAVLSIAFDRPYCAIDGNHRRVLYRLLGLKKRSKKNESRIANLLKAQIEIGRPGDINQAIMDIGSAICKPKTASCNRCPLNNSCRASKMVNPLSYPAPKLKKVIPTKEMAAILITKNDKIYISKRSNNGLLGGLWELPNVQLNSNSGDHIEIKKKVHKTYGQHISVRKNLGKVTHAFTHFKMNITLFGCVMIHSEQDNHNGKWISYSALTDYAFSKANHKLFKLIDKENV</sequence>
<evidence type="ECO:0000256" key="12">
    <source>
        <dbReference type="ARBA" id="ARBA00023204"/>
    </source>
</evidence>
<evidence type="ECO:0000313" key="17">
    <source>
        <dbReference type="Proteomes" id="UP000010116"/>
    </source>
</evidence>
<keyword evidence="11" id="KW-0411">Iron-sulfur</keyword>
<evidence type="ECO:0000256" key="7">
    <source>
        <dbReference type="ARBA" id="ARBA00022723"/>
    </source>
</evidence>
<evidence type="ECO:0000259" key="15">
    <source>
        <dbReference type="SMART" id="SM00478"/>
    </source>
</evidence>
<dbReference type="GO" id="GO:0032357">
    <property type="term" value="F:oxidized purine DNA binding"/>
    <property type="evidence" value="ECO:0007669"/>
    <property type="project" value="TreeGrafter"/>
</dbReference>
<accession>J4X0P0</accession>
<dbReference type="SUPFAM" id="SSF55811">
    <property type="entry name" value="Nudix"/>
    <property type="match status" value="1"/>
</dbReference>
<keyword evidence="9 16" id="KW-0378">Hydrolase</keyword>
<dbReference type="GO" id="GO:0035485">
    <property type="term" value="F:adenine/guanine mispair binding"/>
    <property type="evidence" value="ECO:0007669"/>
    <property type="project" value="TreeGrafter"/>
</dbReference>
<dbReference type="CDD" id="cd00056">
    <property type="entry name" value="ENDO3c"/>
    <property type="match status" value="1"/>
</dbReference>
<dbReference type="Pfam" id="PF14815">
    <property type="entry name" value="NUDIX_4"/>
    <property type="match status" value="1"/>
</dbReference>
<evidence type="ECO:0000256" key="8">
    <source>
        <dbReference type="ARBA" id="ARBA00022763"/>
    </source>
</evidence>